<dbReference type="Proteomes" id="UP000054010">
    <property type="component" value="Unassembled WGS sequence"/>
</dbReference>
<reference evidence="2 3" key="1">
    <citation type="journal article" date="2011" name="J. Bacteriol.">
        <title>Draft genome sequence of the anoxygenic filamentous phototrophic bacterium Oscillochloris trichoides subsp. DG-6.</title>
        <authorList>
            <person name="Kuznetsov B.B."/>
            <person name="Ivanovsky R.N."/>
            <person name="Keppen O.I."/>
            <person name="Sukhacheva M.V."/>
            <person name="Bumazhkin B.K."/>
            <person name="Patutina E.O."/>
            <person name="Beletsky A.V."/>
            <person name="Mardanov A.V."/>
            <person name="Baslerov R.V."/>
            <person name="Panteleeva A.N."/>
            <person name="Kolganova T.V."/>
            <person name="Ravin N.V."/>
            <person name="Skryabin K.G."/>
        </authorList>
    </citation>
    <scope>NUCLEOTIDE SEQUENCE [LARGE SCALE GENOMIC DNA]</scope>
    <source>
        <strain evidence="2 3">DG-6</strain>
    </source>
</reference>
<evidence type="ECO:0000256" key="1">
    <source>
        <dbReference type="SAM" id="Phobius"/>
    </source>
</evidence>
<dbReference type="PANTHER" id="PTHR33505">
    <property type="entry name" value="ZGC:162634"/>
    <property type="match status" value="1"/>
</dbReference>
<dbReference type="HOGENOM" id="CLU_2094394_0_0_0"/>
<dbReference type="AlphaFoldDB" id="E1IAL3"/>
<evidence type="ECO:0000313" key="2">
    <source>
        <dbReference type="EMBL" id="EFO81787.1"/>
    </source>
</evidence>
<comment type="caution">
    <text evidence="2">The sequence shown here is derived from an EMBL/GenBank/DDBJ whole genome shotgun (WGS) entry which is preliminary data.</text>
</comment>
<dbReference type="GO" id="GO:0005829">
    <property type="term" value="C:cytosol"/>
    <property type="evidence" value="ECO:0007669"/>
    <property type="project" value="TreeGrafter"/>
</dbReference>
<organism evidence="2 3">
    <name type="scientific">Oscillochloris trichoides DG-6</name>
    <dbReference type="NCBI Taxonomy" id="765420"/>
    <lineage>
        <taxon>Bacteria</taxon>
        <taxon>Bacillati</taxon>
        <taxon>Chloroflexota</taxon>
        <taxon>Chloroflexia</taxon>
        <taxon>Chloroflexales</taxon>
        <taxon>Chloroflexineae</taxon>
        <taxon>Oscillochloridaceae</taxon>
        <taxon>Oscillochloris</taxon>
    </lineage>
</organism>
<dbReference type="SUPFAM" id="SSF158997">
    <property type="entry name" value="Trm112p-like"/>
    <property type="match status" value="1"/>
</dbReference>
<keyword evidence="1" id="KW-0472">Membrane</keyword>
<gene>
    <name evidence="2" type="ORF">OSCT_0364</name>
</gene>
<feature type="transmembrane region" description="Helical" evidence="1">
    <location>
        <begin position="12"/>
        <end position="29"/>
    </location>
</feature>
<keyword evidence="1" id="KW-0812">Transmembrane</keyword>
<keyword evidence="3" id="KW-1185">Reference proteome</keyword>
<sequence>MQEADMKNLLRVLGIAAVVGVGVMIYRMIKQYREDSVFDLAPAAAAPGQKRSISPELLSILADPADKGPIELLTDAQGKEWLVNRRNGYRYPVEDGIPIMLLEEGEKNKDESLIQK</sequence>
<proteinExistence type="predicted"/>
<protein>
    <submittedName>
        <fullName evidence="2">Uncharacterized protein</fullName>
    </submittedName>
</protein>
<keyword evidence="1" id="KW-1133">Transmembrane helix</keyword>
<dbReference type="PANTHER" id="PTHR33505:SF4">
    <property type="entry name" value="PROTEIN PREY, MITOCHONDRIAL"/>
    <property type="match status" value="1"/>
</dbReference>
<dbReference type="STRING" id="765420.OSCT_0364"/>
<dbReference type="Gene3D" id="2.20.25.10">
    <property type="match status" value="1"/>
</dbReference>
<evidence type="ECO:0000313" key="3">
    <source>
        <dbReference type="Proteomes" id="UP000054010"/>
    </source>
</evidence>
<name>E1IAL3_9CHLR</name>
<dbReference type="EMBL" id="ADVR01000005">
    <property type="protein sequence ID" value="EFO81787.1"/>
    <property type="molecule type" value="Genomic_DNA"/>
</dbReference>
<accession>E1IAL3</accession>
<dbReference type="eggNOG" id="COG2835">
    <property type="taxonomic scope" value="Bacteria"/>
</dbReference>